<dbReference type="PANTHER" id="PTHR43791">
    <property type="entry name" value="PERMEASE-RELATED"/>
    <property type="match status" value="1"/>
</dbReference>
<organism evidence="10 11">
    <name type="scientific">Purpureocillium takamizusanense</name>
    <dbReference type="NCBI Taxonomy" id="2060973"/>
    <lineage>
        <taxon>Eukaryota</taxon>
        <taxon>Fungi</taxon>
        <taxon>Dikarya</taxon>
        <taxon>Ascomycota</taxon>
        <taxon>Pezizomycotina</taxon>
        <taxon>Sordariomycetes</taxon>
        <taxon>Hypocreomycetidae</taxon>
        <taxon>Hypocreales</taxon>
        <taxon>Ophiocordycipitaceae</taxon>
        <taxon>Purpureocillium</taxon>
    </lineage>
</organism>
<protein>
    <recommendedName>
        <fullName evidence="9">Major facilitator superfamily (MFS) profile domain-containing protein</fullName>
    </recommendedName>
</protein>
<dbReference type="RefSeq" id="XP_047847374.1">
    <property type="nucleotide sequence ID" value="XM_047991362.1"/>
</dbReference>
<evidence type="ECO:0000256" key="1">
    <source>
        <dbReference type="ARBA" id="ARBA00004141"/>
    </source>
</evidence>
<evidence type="ECO:0000256" key="8">
    <source>
        <dbReference type="SAM" id="Phobius"/>
    </source>
</evidence>
<evidence type="ECO:0000256" key="6">
    <source>
        <dbReference type="ARBA" id="ARBA00037968"/>
    </source>
</evidence>
<evidence type="ECO:0000256" key="5">
    <source>
        <dbReference type="ARBA" id="ARBA00023136"/>
    </source>
</evidence>
<feature type="transmembrane region" description="Helical" evidence="8">
    <location>
        <begin position="184"/>
        <end position="205"/>
    </location>
</feature>
<sequence length="432" mass="48858">MMASQAKTAVAPPKHPMPSSSSCCASKGRPPVRRWFHWHEPGTTKEEKWLLFKLDLFILTYTCLTFFVKYLDQTNVTNAYISGMKEDLDMRGNELNWLSTYFNIGIIIGSPFTATALTVIHPRFWLPACTVTWSVMVLCMYKATNVKTLYILRFFCGLAESGVLPGAWYIIGSWYRKSEIARRTALFYFSSIGGLMLSGYIQAGLYHNMNNRLGLAAWRWLFILDFVISIPIAVLGFCVCPDEPKSKRIWWMTESERQRCIERLAEEGRDAEPVRWSWAKFGQLFKCWQLYGFCIAWGTYELNCAVNLQRWMGLWLKSLKENGHPKYSIEEINALPTVIGCLQLIWMLLGSFTADWLQKTSVVIAALAGVQMIGYIIFCVWPASDSAIMAAFYVSSAYGAIGPLMGSWLNSCSGGDKILRALSSSLMSSVGL</sequence>
<comment type="similarity">
    <text evidence="6">Belongs to the major facilitator superfamily. Allantoate permease family.</text>
</comment>
<dbReference type="GeneID" id="72071630"/>
<dbReference type="InterPro" id="IPR036259">
    <property type="entry name" value="MFS_trans_sf"/>
</dbReference>
<evidence type="ECO:0000313" key="10">
    <source>
        <dbReference type="EMBL" id="UNI23893.1"/>
    </source>
</evidence>
<dbReference type="GO" id="GO:0016020">
    <property type="term" value="C:membrane"/>
    <property type="evidence" value="ECO:0007669"/>
    <property type="project" value="UniProtKB-SubCell"/>
</dbReference>
<dbReference type="InterPro" id="IPR011701">
    <property type="entry name" value="MFS"/>
</dbReference>
<feature type="domain" description="Major facilitator superfamily (MFS) profile" evidence="9">
    <location>
        <begin position="58"/>
        <end position="432"/>
    </location>
</feature>
<dbReference type="AlphaFoldDB" id="A0A9Q8QPB7"/>
<feature type="transmembrane region" description="Helical" evidence="8">
    <location>
        <begin position="390"/>
        <end position="410"/>
    </location>
</feature>
<evidence type="ECO:0000256" key="3">
    <source>
        <dbReference type="ARBA" id="ARBA00022692"/>
    </source>
</evidence>
<feature type="transmembrane region" description="Helical" evidence="8">
    <location>
        <begin position="332"/>
        <end position="350"/>
    </location>
</feature>
<evidence type="ECO:0000256" key="4">
    <source>
        <dbReference type="ARBA" id="ARBA00022989"/>
    </source>
</evidence>
<feature type="transmembrane region" description="Helical" evidence="8">
    <location>
        <begin position="150"/>
        <end position="172"/>
    </location>
</feature>
<feature type="transmembrane region" description="Helical" evidence="8">
    <location>
        <begin position="217"/>
        <end position="240"/>
    </location>
</feature>
<keyword evidence="3 8" id="KW-0812">Transmembrane</keyword>
<dbReference type="KEGG" id="ptkz:JDV02_009685"/>
<reference evidence="10" key="1">
    <citation type="submission" date="2021-11" db="EMBL/GenBank/DDBJ databases">
        <title>Purpureocillium_takamizusanense_genome.</title>
        <authorList>
            <person name="Nguyen N.-H."/>
        </authorList>
    </citation>
    <scope>NUCLEOTIDE SEQUENCE</scope>
    <source>
        <strain evidence="10">PT3</strain>
    </source>
</reference>
<evidence type="ECO:0000256" key="2">
    <source>
        <dbReference type="ARBA" id="ARBA00022448"/>
    </source>
</evidence>
<dbReference type="GO" id="GO:0022857">
    <property type="term" value="F:transmembrane transporter activity"/>
    <property type="evidence" value="ECO:0007669"/>
    <property type="project" value="InterPro"/>
</dbReference>
<proteinExistence type="inferred from homology"/>
<dbReference type="Proteomes" id="UP000829364">
    <property type="component" value="Chromosome 10"/>
</dbReference>
<feature type="transmembrane region" description="Helical" evidence="8">
    <location>
        <begin position="98"/>
        <end position="117"/>
    </location>
</feature>
<keyword evidence="5 8" id="KW-0472">Membrane</keyword>
<accession>A0A9Q8QPB7</accession>
<feature type="transmembrane region" description="Helical" evidence="8">
    <location>
        <begin position="290"/>
        <end position="312"/>
    </location>
</feature>
<dbReference type="PROSITE" id="PS50850">
    <property type="entry name" value="MFS"/>
    <property type="match status" value="1"/>
</dbReference>
<name>A0A9Q8QPB7_9HYPO</name>
<keyword evidence="2" id="KW-0813">Transport</keyword>
<keyword evidence="4 8" id="KW-1133">Transmembrane helix</keyword>
<dbReference type="SUPFAM" id="SSF103473">
    <property type="entry name" value="MFS general substrate transporter"/>
    <property type="match status" value="1"/>
</dbReference>
<dbReference type="PANTHER" id="PTHR43791:SF39">
    <property type="entry name" value="TRANSPORTER LIZ1_SEO1, PUTATIVE (AFU_ORTHOLOGUE AFUA_3G00980)-RELATED"/>
    <property type="match status" value="1"/>
</dbReference>
<dbReference type="OrthoDB" id="3639251at2759"/>
<dbReference type="Gene3D" id="1.20.1250.20">
    <property type="entry name" value="MFS general substrate transporter like domains"/>
    <property type="match status" value="1"/>
</dbReference>
<dbReference type="Pfam" id="PF07690">
    <property type="entry name" value="MFS_1"/>
    <property type="match status" value="1"/>
</dbReference>
<evidence type="ECO:0000256" key="7">
    <source>
        <dbReference type="SAM" id="MobiDB-lite"/>
    </source>
</evidence>
<keyword evidence="11" id="KW-1185">Reference proteome</keyword>
<dbReference type="EMBL" id="CP086363">
    <property type="protein sequence ID" value="UNI23893.1"/>
    <property type="molecule type" value="Genomic_DNA"/>
</dbReference>
<comment type="subcellular location">
    <subcellularLocation>
        <location evidence="1">Membrane</location>
        <topology evidence="1">Multi-pass membrane protein</topology>
    </subcellularLocation>
</comment>
<evidence type="ECO:0000313" key="11">
    <source>
        <dbReference type="Proteomes" id="UP000829364"/>
    </source>
</evidence>
<feature type="region of interest" description="Disordered" evidence="7">
    <location>
        <begin position="1"/>
        <end position="25"/>
    </location>
</feature>
<feature type="transmembrane region" description="Helical" evidence="8">
    <location>
        <begin position="362"/>
        <end position="384"/>
    </location>
</feature>
<gene>
    <name evidence="10" type="ORF">JDV02_009685</name>
</gene>
<dbReference type="FunFam" id="1.20.1250.20:FF:000065">
    <property type="entry name" value="Putative MFS pantothenate transporter"/>
    <property type="match status" value="1"/>
</dbReference>
<evidence type="ECO:0000259" key="9">
    <source>
        <dbReference type="PROSITE" id="PS50850"/>
    </source>
</evidence>
<dbReference type="InterPro" id="IPR020846">
    <property type="entry name" value="MFS_dom"/>
</dbReference>